<organism evidence="1 2">
    <name type="scientific">Flavobacterium cerinum</name>
    <dbReference type="NCBI Taxonomy" id="2502784"/>
    <lineage>
        <taxon>Bacteria</taxon>
        <taxon>Pseudomonadati</taxon>
        <taxon>Bacteroidota</taxon>
        <taxon>Flavobacteriia</taxon>
        <taxon>Flavobacteriales</taxon>
        <taxon>Flavobacteriaceae</taxon>
        <taxon>Flavobacterium</taxon>
    </lineage>
</organism>
<name>A0A444HC93_9FLAO</name>
<gene>
    <name evidence="1" type="ORF">EPI11_08165</name>
</gene>
<dbReference type="AlphaFoldDB" id="A0A444HC93"/>
<protein>
    <submittedName>
        <fullName evidence="1">Uncharacterized protein</fullName>
    </submittedName>
</protein>
<evidence type="ECO:0000313" key="1">
    <source>
        <dbReference type="EMBL" id="RWX00986.1"/>
    </source>
</evidence>
<dbReference type="Proteomes" id="UP000287527">
    <property type="component" value="Unassembled WGS sequence"/>
</dbReference>
<dbReference type="RefSeq" id="WP_128389468.1">
    <property type="nucleotide sequence ID" value="NZ_SBII01000004.1"/>
</dbReference>
<accession>A0A444HC93</accession>
<keyword evidence="2" id="KW-1185">Reference proteome</keyword>
<sequence length="118" mass="14557">MDLLKELEIHKNDIQSLIDEKLIDYRSTLFNVSPQDHKNTSQMREYYNTQFEKIREGIFIDIDRRSFKYDYIAKTPFSDINIKDYIKFILMSEFTQRYNEFYKINEDYQDEFFDTQQS</sequence>
<comment type="caution">
    <text evidence="1">The sequence shown here is derived from an EMBL/GenBank/DDBJ whole genome shotgun (WGS) entry which is preliminary data.</text>
</comment>
<proteinExistence type="predicted"/>
<reference evidence="1 2" key="1">
    <citation type="submission" date="2019-01" db="EMBL/GenBank/DDBJ databases">
        <title>Flavobacterium sp. nov.,isolated from freshwater.</title>
        <authorList>
            <person name="Zhang R."/>
            <person name="Du Z.-J."/>
        </authorList>
    </citation>
    <scope>NUCLEOTIDE SEQUENCE [LARGE SCALE GENOMIC DNA]</scope>
    <source>
        <strain evidence="1 2">1E403</strain>
    </source>
</reference>
<dbReference type="EMBL" id="SBII01000004">
    <property type="protein sequence ID" value="RWX00986.1"/>
    <property type="molecule type" value="Genomic_DNA"/>
</dbReference>
<evidence type="ECO:0000313" key="2">
    <source>
        <dbReference type="Proteomes" id="UP000287527"/>
    </source>
</evidence>